<evidence type="ECO:0000256" key="2">
    <source>
        <dbReference type="ARBA" id="ARBA00004651"/>
    </source>
</evidence>
<name>A0A090IWM5_9BACI</name>
<organism evidence="17 18">
    <name type="scientific">Caldibacillus thermoamylovorans</name>
    <dbReference type="NCBI Taxonomy" id="35841"/>
    <lineage>
        <taxon>Bacteria</taxon>
        <taxon>Bacillati</taxon>
        <taxon>Bacillota</taxon>
        <taxon>Bacilli</taxon>
        <taxon>Bacillales</taxon>
        <taxon>Bacillaceae</taxon>
        <taxon>Caldibacillus</taxon>
    </lineage>
</organism>
<evidence type="ECO:0000256" key="6">
    <source>
        <dbReference type="ARBA" id="ARBA00022679"/>
    </source>
</evidence>
<dbReference type="CDD" id="cd00082">
    <property type="entry name" value="HisKA"/>
    <property type="match status" value="1"/>
</dbReference>
<dbReference type="Pfam" id="PF00512">
    <property type="entry name" value="HisKA"/>
    <property type="match status" value="1"/>
</dbReference>
<dbReference type="RefSeq" id="WP_034771236.1">
    <property type="nucleotide sequence ID" value="NZ_CCRF01000064.1"/>
</dbReference>
<evidence type="ECO:0000256" key="3">
    <source>
        <dbReference type="ARBA" id="ARBA00012438"/>
    </source>
</evidence>
<dbReference type="PANTHER" id="PTHR45453">
    <property type="entry name" value="PHOSPHATE REGULON SENSOR PROTEIN PHOR"/>
    <property type="match status" value="1"/>
</dbReference>
<evidence type="ECO:0000256" key="1">
    <source>
        <dbReference type="ARBA" id="ARBA00000085"/>
    </source>
</evidence>
<evidence type="ECO:0000256" key="9">
    <source>
        <dbReference type="ARBA" id="ARBA00022777"/>
    </source>
</evidence>
<feature type="domain" description="Histidine kinase" evidence="16">
    <location>
        <begin position="120"/>
        <end position="328"/>
    </location>
</feature>
<dbReference type="Proteomes" id="UP000040576">
    <property type="component" value="Unassembled WGS sequence"/>
</dbReference>
<dbReference type="SMART" id="SM00388">
    <property type="entry name" value="HisKA"/>
    <property type="match status" value="1"/>
</dbReference>
<reference evidence="17 18" key="1">
    <citation type="submission" date="2014-07" db="EMBL/GenBank/DDBJ databases">
        <authorList>
            <person name="Wibberg Daniel"/>
        </authorList>
    </citation>
    <scope>NUCLEOTIDE SEQUENCE [LARGE SCALE GENOMIC DNA]</scope>
</reference>
<keyword evidence="7 15" id="KW-0812">Transmembrane</keyword>
<protein>
    <recommendedName>
        <fullName evidence="3">histidine kinase</fullName>
        <ecNumber evidence="3">2.7.13.3</ecNumber>
    </recommendedName>
</protein>
<evidence type="ECO:0000256" key="8">
    <source>
        <dbReference type="ARBA" id="ARBA00022741"/>
    </source>
</evidence>
<evidence type="ECO:0000256" key="5">
    <source>
        <dbReference type="ARBA" id="ARBA00022553"/>
    </source>
</evidence>
<keyword evidence="18" id="KW-1185">Reference proteome</keyword>
<evidence type="ECO:0000313" key="17">
    <source>
        <dbReference type="EMBL" id="CEE02112.1"/>
    </source>
</evidence>
<keyword evidence="9" id="KW-0418">Kinase</keyword>
<evidence type="ECO:0000256" key="13">
    <source>
        <dbReference type="ARBA" id="ARBA00023136"/>
    </source>
</evidence>
<keyword evidence="14" id="KW-0175">Coiled coil</keyword>
<dbReference type="InterPro" id="IPR005467">
    <property type="entry name" value="His_kinase_dom"/>
</dbReference>
<evidence type="ECO:0000256" key="14">
    <source>
        <dbReference type="SAM" id="Coils"/>
    </source>
</evidence>
<dbReference type="InterPro" id="IPR036890">
    <property type="entry name" value="HATPase_C_sf"/>
</dbReference>
<keyword evidence="4" id="KW-1003">Cell membrane</keyword>
<dbReference type="GO" id="GO:0004721">
    <property type="term" value="F:phosphoprotein phosphatase activity"/>
    <property type="evidence" value="ECO:0007669"/>
    <property type="project" value="TreeGrafter"/>
</dbReference>
<feature type="transmembrane region" description="Helical" evidence="15">
    <location>
        <begin position="9"/>
        <end position="28"/>
    </location>
</feature>
<keyword evidence="6" id="KW-0808">Transferase</keyword>
<dbReference type="InterPro" id="IPR003594">
    <property type="entry name" value="HATPase_dom"/>
</dbReference>
<dbReference type="Pfam" id="PF02518">
    <property type="entry name" value="HATPase_c"/>
    <property type="match status" value="1"/>
</dbReference>
<evidence type="ECO:0000256" key="12">
    <source>
        <dbReference type="ARBA" id="ARBA00023012"/>
    </source>
</evidence>
<dbReference type="Gene3D" id="1.10.287.130">
    <property type="match status" value="1"/>
</dbReference>
<accession>A0A090IWM5</accession>
<dbReference type="GO" id="GO:0005886">
    <property type="term" value="C:plasma membrane"/>
    <property type="evidence" value="ECO:0007669"/>
    <property type="project" value="UniProtKB-SubCell"/>
</dbReference>
<dbReference type="GO" id="GO:0000155">
    <property type="term" value="F:phosphorelay sensor kinase activity"/>
    <property type="evidence" value="ECO:0007669"/>
    <property type="project" value="InterPro"/>
</dbReference>
<evidence type="ECO:0000259" key="16">
    <source>
        <dbReference type="PROSITE" id="PS50109"/>
    </source>
</evidence>
<dbReference type="EMBL" id="CCRF01000064">
    <property type="protein sequence ID" value="CEE02112.1"/>
    <property type="molecule type" value="Genomic_DNA"/>
</dbReference>
<dbReference type="InterPro" id="IPR050351">
    <property type="entry name" value="BphY/WalK/GraS-like"/>
</dbReference>
<dbReference type="PRINTS" id="PR00344">
    <property type="entry name" value="BCTRLSENSOR"/>
</dbReference>
<dbReference type="EC" id="2.7.13.3" evidence="3"/>
<dbReference type="Gene3D" id="3.30.565.10">
    <property type="entry name" value="Histidine kinase-like ATPase, C-terminal domain"/>
    <property type="match status" value="1"/>
</dbReference>
<keyword evidence="11 15" id="KW-1133">Transmembrane helix</keyword>
<dbReference type="PANTHER" id="PTHR45453:SF2">
    <property type="entry name" value="HISTIDINE KINASE"/>
    <property type="match status" value="1"/>
</dbReference>
<dbReference type="InterPro" id="IPR036097">
    <property type="entry name" value="HisK_dim/P_sf"/>
</dbReference>
<dbReference type="GO" id="GO:0005524">
    <property type="term" value="F:ATP binding"/>
    <property type="evidence" value="ECO:0007669"/>
    <property type="project" value="UniProtKB-KW"/>
</dbReference>
<proteinExistence type="predicted"/>
<comment type="catalytic activity">
    <reaction evidence="1">
        <text>ATP + protein L-histidine = ADP + protein N-phospho-L-histidine.</text>
        <dbReference type="EC" id="2.7.13.3"/>
    </reaction>
</comment>
<evidence type="ECO:0000313" key="18">
    <source>
        <dbReference type="Proteomes" id="UP000040576"/>
    </source>
</evidence>
<keyword evidence="5" id="KW-0597">Phosphoprotein</keyword>
<dbReference type="AlphaFoldDB" id="A0A090IWM5"/>
<dbReference type="SUPFAM" id="SSF55874">
    <property type="entry name" value="ATPase domain of HSP90 chaperone/DNA topoisomerase II/histidine kinase"/>
    <property type="match status" value="1"/>
</dbReference>
<evidence type="ECO:0000256" key="11">
    <source>
        <dbReference type="ARBA" id="ARBA00022989"/>
    </source>
</evidence>
<feature type="transmembrane region" description="Helical" evidence="15">
    <location>
        <begin position="34"/>
        <end position="57"/>
    </location>
</feature>
<keyword evidence="13 15" id="KW-0472">Membrane</keyword>
<keyword evidence="10" id="KW-0067">ATP-binding</keyword>
<evidence type="ECO:0000256" key="15">
    <source>
        <dbReference type="SAM" id="Phobius"/>
    </source>
</evidence>
<evidence type="ECO:0000256" key="7">
    <source>
        <dbReference type="ARBA" id="ARBA00022692"/>
    </source>
</evidence>
<evidence type="ECO:0000256" key="10">
    <source>
        <dbReference type="ARBA" id="ARBA00022840"/>
    </source>
</evidence>
<feature type="coiled-coil region" evidence="14">
    <location>
        <begin position="63"/>
        <end position="110"/>
    </location>
</feature>
<keyword evidence="8" id="KW-0547">Nucleotide-binding</keyword>
<dbReference type="SMART" id="SM00387">
    <property type="entry name" value="HATPase_c"/>
    <property type="match status" value="1"/>
</dbReference>
<evidence type="ECO:0000256" key="4">
    <source>
        <dbReference type="ARBA" id="ARBA00022475"/>
    </source>
</evidence>
<dbReference type="InterPro" id="IPR003661">
    <property type="entry name" value="HisK_dim/P_dom"/>
</dbReference>
<comment type="subcellular location">
    <subcellularLocation>
        <location evidence="2">Cell membrane</location>
        <topology evidence="2">Multi-pass membrane protein</topology>
    </subcellularLocation>
</comment>
<dbReference type="PROSITE" id="PS50109">
    <property type="entry name" value="HIS_KIN"/>
    <property type="match status" value="1"/>
</dbReference>
<dbReference type="SUPFAM" id="SSF47384">
    <property type="entry name" value="Homodimeric domain of signal transducing histidine kinase"/>
    <property type="match status" value="1"/>
</dbReference>
<gene>
    <name evidence="17" type="ORF">BT1A1_2291</name>
</gene>
<keyword evidence="12" id="KW-0902">Two-component regulatory system</keyword>
<dbReference type="GO" id="GO:0016036">
    <property type="term" value="P:cellular response to phosphate starvation"/>
    <property type="evidence" value="ECO:0007669"/>
    <property type="project" value="TreeGrafter"/>
</dbReference>
<dbReference type="InterPro" id="IPR004358">
    <property type="entry name" value="Sig_transdc_His_kin-like_C"/>
</dbReference>
<sequence length="333" mass="39115">MKLFLKEHALLIFVQIIQFFVILAIYFLDGYHHLLPALYAVFLGLFFLVGYLIYHYYSRRLFYKRLTSSLESLDQSLQKTEQTPISEALDQLLKNQYKHYQEQIKKLTSRQDEHLKFMNQWVHQMKTPLSVIELIAQNLDEPDSSNIREETDRIKTGLNTILYMARLRTIEQDFHIKPVELGKLINEVNHENKRFYIRNQVYPHFTQGKKGITVETDEKWLFFMVSQLIHNAVKYSKGKSKTIMISIYERAGEAVLEVKDYGVGIPETDKRRVFEPFYTGENGRKFRESTGMGLYLTKEAAEYLGHRIELDSKVGEGSTFRIIFSVTQNLTTV</sequence>